<evidence type="ECO:0000313" key="1">
    <source>
        <dbReference type="EMBL" id="GFX97312.1"/>
    </source>
</evidence>
<protein>
    <submittedName>
        <fullName evidence="1">Uncharacterized protein</fullName>
    </submittedName>
</protein>
<comment type="caution">
    <text evidence="1">The sequence shown here is derived from an EMBL/GenBank/DDBJ whole genome shotgun (WGS) entry which is preliminary data.</text>
</comment>
<keyword evidence="2" id="KW-1185">Reference proteome</keyword>
<dbReference type="AlphaFoldDB" id="A0A8X6RQR8"/>
<gene>
    <name evidence="1" type="ORF">TNCV_1076831</name>
</gene>
<name>A0A8X6RQR8_TRICX</name>
<dbReference type="Proteomes" id="UP000887159">
    <property type="component" value="Unassembled WGS sequence"/>
</dbReference>
<reference evidence="1" key="1">
    <citation type="submission" date="2020-08" db="EMBL/GenBank/DDBJ databases">
        <title>Multicomponent nature underlies the extraordinary mechanical properties of spider dragline silk.</title>
        <authorList>
            <person name="Kono N."/>
            <person name="Nakamura H."/>
            <person name="Mori M."/>
            <person name="Yoshida Y."/>
            <person name="Ohtoshi R."/>
            <person name="Malay A.D."/>
            <person name="Moran D.A.P."/>
            <person name="Tomita M."/>
            <person name="Numata K."/>
            <person name="Arakawa K."/>
        </authorList>
    </citation>
    <scope>NUCLEOTIDE SEQUENCE</scope>
</reference>
<accession>A0A8X6RQR8</accession>
<dbReference type="EMBL" id="BMAU01021197">
    <property type="protein sequence ID" value="GFX97312.1"/>
    <property type="molecule type" value="Genomic_DNA"/>
</dbReference>
<organism evidence="1 2">
    <name type="scientific">Trichonephila clavipes</name>
    <name type="common">Golden silk orbweaver</name>
    <name type="synonym">Nephila clavipes</name>
    <dbReference type="NCBI Taxonomy" id="2585209"/>
    <lineage>
        <taxon>Eukaryota</taxon>
        <taxon>Metazoa</taxon>
        <taxon>Ecdysozoa</taxon>
        <taxon>Arthropoda</taxon>
        <taxon>Chelicerata</taxon>
        <taxon>Arachnida</taxon>
        <taxon>Araneae</taxon>
        <taxon>Araneomorphae</taxon>
        <taxon>Entelegynae</taxon>
        <taxon>Araneoidea</taxon>
        <taxon>Nephilidae</taxon>
        <taxon>Trichonephila</taxon>
    </lineage>
</organism>
<proteinExistence type="predicted"/>
<evidence type="ECO:0000313" key="2">
    <source>
        <dbReference type="Proteomes" id="UP000887159"/>
    </source>
</evidence>
<sequence>MMENVEKLKILHEKKLLTSKKSQGKSSKLNKLLVITEKKLEQREKESKTNSLKYMVKEKEYQFDELSQMIEASLKQPDWTNLRRAFEANEIRWKLSPPSAPG</sequence>